<protein>
    <submittedName>
        <fullName evidence="2">DUF4148 domain-containing protein</fullName>
    </submittedName>
</protein>
<dbReference type="AlphaFoldDB" id="A0AAE4K9E8"/>
<feature type="signal peptide" evidence="1">
    <location>
        <begin position="1"/>
        <end position="23"/>
    </location>
</feature>
<dbReference type="EMBL" id="JAVRAA010000028">
    <property type="protein sequence ID" value="MDT0340798.1"/>
    <property type="molecule type" value="Genomic_DNA"/>
</dbReference>
<dbReference type="RefSeq" id="WP_154134780.1">
    <property type="nucleotide sequence ID" value="NZ_JAVLSM010000030.1"/>
</dbReference>
<dbReference type="InterPro" id="IPR025421">
    <property type="entry name" value="DUF4148"/>
</dbReference>
<comment type="caution">
    <text evidence="2">The sequence shown here is derived from an EMBL/GenBank/DDBJ whole genome shotgun (WGS) entry which is preliminary data.</text>
</comment>
<organism evidence="2">
    <name type="scientific">Herbaspirillum huttiense subsp. nephrolepidis</name>
    <dbReference type="NCBI Taxonomy" id="3075126"/>
    <lineage>
        <taxon>Bacteria</taxon>
        <taxon>Pseudomonadati</taxon>
        <taxon>Pseudomonadota</taxon>
        <taxon>Betaproteobacteria</taxon>
        <taxon>Burkholderiales</taxon>
        <taxon>Oxalobacteraceae</taxon>
        <taxon>Herbaspirillum</taxon>
    </lineage>
</organism>
<proteinExistence type="predicted"/>
<keyword evidence="1" id="KW-0732">Signal</keyword>
<evidence type="ECO:0000256" key="1">
    <source>
        <dbReference type="SAM" id="SignalP"/>
    </source>
</evidence>
<name>A0AAE4K9E8_9BURK</name>
<gene>
    <name evidence="2" type="ORF">RJN63_28475</name>
</gene>
<accession>A0AAE4K9E8</accession>
<feature type="chain" id="PRO_5042039331" evidence="1">
    <location>
        <begin position="24"/>
        <end position="110"/>
    </location>
</feature>
<dbReference type="Pfam" id="PF13663">
    <property type="entry name" value="DUF4148"/>
    <property type="match status" value="1"/>
</dbReference>
<sequence length="110" mass="11791">MTQATTRVFAFSLLAFVASAAFAQSGTPEVNQRDAANVVARNNYPIVQFVSTKTRADVLAELQQAQREGLITNGNDYPIVRQASSQKTRAEVQHEVSTAGSVASSLYQGA</sequence>
<reference evidence="2" key="1">
    <citation type="submission" date="2023-02" db="EMBL/GenBank/DDBJ databases">
        <title>Description of Herbaspirillum huttiense subsp. nephrolepsisexaltata and Herbaspirillum huttiense subsp. lycopersicon.</title>
        <authorList>
            <person name="Poudel M."/>
            <person name="Sharma A."/>
            <person name="Goss E."/>
            <person name="Tapia J.H."/>
            <person name="Harmon C.M."/>
            <person name="Jones J.B."/>
        </authorList>
    </citation>
    <scope>NUCLEOTIDE SEQUENCE</scope>
    <source>
        <strain evidence="2">NC40101</strain>
    </source>
</reference>
<evidence type="ECO:0000313" key="2">
    <source>
        <dbReference type="EMBL" id="MDT0340798.1"/>
    </source>
</evidence>